<dbReference type="AlphaFoldDB" id="A0AAW1H4K0"/>
<keyword evidence="2" id="KW-1185">Reference proteome</keyword>
<name>A0AAW1H4K0_SAPOF</name>
<sequence length="84" mass="8927">MFEGRGDASEEGISLLVSRKLVKLMNGDIQYLRSVGNSTFIIYVELAVAGMSACLCNGQVLAGSKLGRSIISVLTSLESEASDR</sequence>
<gene>
    <name evidence="1" type="ORF">RND81_13G166500</name>
</gene>
<proteinExistence type="predicted"/>
<organism evidence="1 2">
    <name type="scientific">Saponaria officinalis</name>
    <name type="common">Common soapwort</name>
    <name type="synonym">Lychnis saponaria</name>
    <dbReference type="NCBI Taxonomy" id="3572"/>
    <lineage>
        <taxon>Eukaryota</taxon>
        <taxon>Viridiplantae</taxon>
        <taxon>Streptophyta</taxon>
        <taxon>Embryophyta</taxon>
        <taxon>Tracheophyta</taxon>
        <taxon>Spermatophyta</taxon>
        <taxon>Magnoliopsida</taxon>
        <taxon>eudicotyledons</taxon>
        <taxon>Gunneridae</taxon>
        <taxon>Pentapetalae</taxon>
        <taxon>Caryophyllales</taxon>
        <taxon>Caryophyllaceae</taxon>
        <taxon>Caryophylleae</taxon>
        <taxon>Saponaria</taxon>
    </lineage>
</organism>
<dbReference type="Proteomes" id="UP001443914">
    <property type="component" value="Unassembled WGS sequence"/>
</dbReference>
<evidence type="ECO:0000313" key="1">
    <source>
        <dbReference type="EMBL" id="KAK9669957.1"/>
    </source>
</evidence>
<evidence type="ECO:0000313" key="2">
    <source>
        <dbReference type="Proteomes" id="UP001443914"/>
    </source>
</evidence>
<comment type="caution">
    <text evidence="1">The sequence shown here is derived from an EMBL/GenBank/DDBJ whole genome shotgun (WGS) entry which is preliminary data.</text>
</comment>
<protein>
    <submittedName>
        <fullName evidence="1">Uncharacterized protein</fullName>
    </submittedName>
</protein>
<reference evidence="1" key="1">
    <citation type="submission" date="2024-03" db="EMBL/GenBank/DDBJ databases">
        <title>WGS assembly of Saponaria officinalis var. Norfolk2.</title>
        <authorList>
            <person name="Jenkins J."/>
            <person name="Shu S."/>
            <person name="Grimwood J."/>
            <person name="Barry K."/>
            <person name="Goodstein D."/>
            <person name="Schmutz J."/>
            <person name="Leebens-Mack J."/>
            <person name="Osbourn A."/>
        </authorList>
    </citation>
    <scope>NUCLEOTIDE SEQUENCE [LARGE SCALE GENOMIC DNA]</scope>
    <source>
        <strain evidence="1">JIC</strain>
    </source>
</reference>
<dbReference type="EMBL" id="JBDFQZ010000013">
    <property type="protein sequence ID" value="KAK9669957.1"/>
    <property type="molecule type" value="Genomic_DNA"/>
</dbReference>
<accession>A0AAW1H4K0</accession>